<dbReference type="PROSITE" id="PS50297">
    <property type="entry name" value="ANK_REP_REGION"/>
    <property type="match status" value="6"/>
</dbReference>
<feature type="compositionally biased region" description="Polar residues" evidence="7">
    <location>
        <begin position="1409"/>
        <end position="1430"/>
    </location>
</feature>
<protein>
    <submittedName>
        <fullName evidence="10">CASK interacting protein 1</fullName>
    </submittedName>
</protein>
<feature type="compositionally biased region" description="Low complexity" evidence="7">
    <location>
        <begin position="763"/>
        <end position="830"/>
    </location>
</feature>
<feature type="repeat" description="ANK" evidence="5">
    <location>
        <begin position="114"/>
        <end position="146"/>
    </location>
</feature>
<feature type="repeat" description="ANK" evidence="5">
    <location>
        <begin position="220"/>
        <end position="252"/>
    </location>
</feature>
<dbReference type="InterPro" id="IPR036770">
    <property type="entry name" value="Ankyrin_rpt-contain_sf"/>
</dbReference>
<keyword evidence="1 6" id="KW-0728">SH3 domain</keyword>
<dbReference type="SUPFAM" id="SSF48403">
    <property type="entry name" value="Ankyrin repeat"/>
    <property type="match status" value="1"/>
</dbReference>
<sequence>MGKDQELLQAVKTEDLLTVQKLLQRPRPGKAKLLGSTKKVNVNFQDTDGFSPLHHAALNGNLELVSLLLESQAAVDIRDQKGMRPLHYAAWLGKAEPMKMLLKAGSSVNGQSDEGQIPLHLSAQHGHYDVSEMLLQHQSNPCIVDNAGKTPLDLACEFGRVGVVQLLLSSNMCAALLEPKKGDTADPNGTSPLHLAAKNGHIDIIRLLIQAGIDINRQTKAGTALHEAALCGKTEVVRLLLESGINAAVRNTYSQTALDIVYQFTATQASREIKQLLRDASAALQVRALKDYCNNYDLTSLNIKAGDVITVLEQHPDGRWKGCIHDNRTGNDRVGYFPSTLVEVISKRTGLASTVICTQQFQKIPLVAPATVAPANAVVNGNDTTFHQIHILPPPPPPPPHSHQPLLPLFTSFGYNRSPVTTPQGDTPTAPGGDRSSVGSSGSVTSVRSSGSGQSATSAAHILHAQAEGVKLLATVLSQSTKAKEHLMEQSKSVDQPAGSASSSRTSSQSGCPLHEAPPYDATPTRKGEVPCEGKDLTAIGITKPGHRKKITSEINKLSVTEWLPEQKPNNLGEWLSAIGLSQYHQVLVQNGYENIDFITDITWEDLQEIGITKLGHQKKLMLAVKRLAEMQRSSDGRGSLRKKPPPITQQQEVISMDSPPLDEVIMSPKMSTFQDSELSSELQNAITHPGQEVRAQRIRNPSKDHDEGIPAGCGPPKKEARTMRQQSSQGSTSSHRGSVSSQGKHRHSHNQPAPPYTPPHTPTKTRTSSSSSASSVQSTASPQSKTKPSPQSIQAEQPQSHSHPPQSPTHRGAPCQIPQPQQQQPQPQVQQPPQPHPHHHPQTQVMEVRENPQQPVPHLCLPPEAELEEAEGVEASALKKKHPHSLNRYAVSDGECDERVEGGEGGGGGGGGGEREAEAAVAQGPAVVRADGGKYATVTHRVSRSHSVRNQEKGRSQTQTLALRQKKKGPPPPPPKRSSSAISTSNSNLTEANTQLQTHTTTGGMLDVPYHQQRRASDLGMSVETAAVETNSVGSVRSIAAMLEMSSIGGGAKGMALQRNYLQVGKTREAIGLDGEVVNRRRTISGPVTELVEAARREQPTPIDFAPSSNQPQPQASPPLVNSSSPPLVNSSPLPPSSPLPCPGGSGNSSENLPFAEEGSLTIRRHARGEGEGQGDGDGPPGDGGFTPEDTPEATGTLKRRPRISKSHPNGSDFTLQESSTVKRRPKSRDKEPEGFAEMAAANGEAVGGGQPNTTQPVPYQNGTATVKRRRPSDAGVTEQPQPQPQLQHQPQNQAPQQVTAAPRRDSVDQGAPAVNEGGPVRKPKPPVSPKPVVAQIKRQGGPQNPPHAAPNKRVPLPGPGTPGSPVEGKKIPPPVSPKPAPPPTAPKPAKLMHSMTSPASPTSASTQAKQHSAVARQTSSPTSFLPCNSPNPPVPKPTSPSSQSPHTPQTPTTPQTPQTPATPSPTPPPVKPPRSSIGGVSVDSGIAGVAVSPQASTTADFGVDSLVHQKLEETSASLAAALQAVEDKILRQDDSMAEQKTTVSILDDIGSMFDDLADQLDAMLE</sequence>
<feature type="region of interest" description="Disordered" evidence="7">
    <location>
        <begin position="391"/>
        <end position="455"/>
    </location>
</feature>
<dbReference type="InterPro" id="IPR002110">
    <property type="entry name" value="Ankyrin_rpt"/>
</dbReference>
<feature type="domain" description="SAM" evidence="9">
    <location>
        <begin position="567"/>
        <end position="631"/>
    </location>
</feature>
<dbReference type="InterPro" id="IPR032232">
    <property type="entry name" value="Caskin1-CID"/>
</dbReference>
<dbReference type="STRING" id="8078.ENSFHEP00000019038"/>
<keyword evidence="2" id="KW-0597">Phosphoprotein</keyword>
<keyword evidence="4 5" id="KW-0040">ANK repeat</keyword>
<feature type="domain" description="SH3" evidence="8">
    <location>
        <begin position="281"/>
        <end position="347"/>
    </location>
</feature>
<name>A0A3Q2PYH2_FUNHE</name>
<dbReference type="Gene3D" id="1.10.150.50">
    <property type="entry name" value="Transcription Factor, Ets-1"/>
    <property type="match status" value="2"/>
</dbReference>
<dbReference type="Proteomes" id="UP000265000">
    <property type="component" value="Unplaced"/>
</dbReference>
<feature type="compositionally biased region" description="Low complexity" evidence="7">
    <location>
        <begin position="1107"/>
        <end position="1133"/>
    </location>
</feature>
<dbReference type="Gene3D" id="1.25.40.20">
    <property type="entry name" value="Ankyrin repeat-containing domain"/>
    <property type="match status" value="3"/>
</dbReference>
<feature type="region of interest" description="Disordered" evidence="7">
    <location>
        <begin position="632"/>
        <end position="653"/>
    </location>
</feature>
<evidence type="ECO:0000256" key="6">
    <source>
        <dbReference type="PROSITE-ProRule" id="PRU00192"/>
    </source>
</evidence>
<feature type="compositionally biased region" description="Pro residues" evidence="7">
    <location>
        <begin position="1373"/>
        <end position="1388"/>
    </location>
</feature>
<dbReference type="Pfam" id="PF12796">
    <property type="entry name" value="Ank_2"/>
    <property type="match status" value="2"/>
</dbReference>
<dbReference type="Ensembl" id="ENSFHET00000034614.1">
    <property type="protein sequence ID" value="ENSFHEP00000019038.1"/>
    <property type="gene ID" value="ENSFHEG00000020926.1"/>
</dbReference>
<evidence type="ECO:0000313" key="10">
    <source>
        <dbReference type="Ensembl" id="ENSFHEP00000019038.1"/>
    </source>
</evidence>
<evidence type="ECO:0000256" key="5">
    <source>
        <dbReference type="PROSITE-ProRule" id="PRU00023"/>
    </source>
</evidence>
<dbReference type="SMART" id="SM00248">
    <property type="entry name" value="ANK"/>
    <property type="match status" value="6"/>
</dbReference>
<evidence type="ECO:0000256" key="7">
    <source>
        <dbReference type="SAM" id="MobiDB-lite"/>
    </source>
</evidence>
<feature type="repeat" description="ANK" evidence="5">
    <location>
        <begin position="48"/>
        <end position="80"/>
    </location>
</feature>
<dbReference type="FunFam" id="1.25.40.20:FF:000042">
    <property type="entry name" value="caskin-2 isoform X2"/>
    <property type="match status" value="1"/>
</dbReference>
<dbReference type="SMART" id="SM00326">
    <property type="entry name" value="SH3"/>
    <property type="match status" value="1"/>
</dbReference>
<evidence type="ECO:0000256" key="3">
    <source>
        <dbReference type="ARBA" id="ARBA00022737"/>
    </source>
</evidence>
<dbReference type="SUPFAM" id="SSF47769">
    <property type="entry name" value="SAM/Pointed domain"/>
    <property type="match status" value="1"/>
</dbReference>
<accession>A0A3Q2PYH2</accession>
<dbReference type="InterPro" id="IPR036028">
    <property type="entry name" value="SH3-like_dom_sf"/>
</dbReference>
<dbReference type="SUPFAM" id="SSF50044">
    <property type="entry name" value="SH3-domain"/>
    <property type="match status" value="1"/>
</dbReference>
<keyword evidence="3" id="KW-0677">Repeat</keyword>
<keyword evidence="11" id="KW-1185">Reference proteome</keyword>
<evidence type="ECO:0000256" key="2">
    <source>
        <dbReference type="ARBA" id="ARBA00022553"/>
    </source>
</evidence>
<dbReference type="FunFam" id="1.25.40.20:FF:000225">
    <property type="entry name" value="caskin-1 isoform X1"/>
    <property type="match status" value="1"/>
</dbReference>
<dbReference type="Pfam" id="PF16632">
    <property type="entry name" value="Caskin-tail"/>
    <property type="match status" value="1"/>
</dbReference>
<feature type="compositionally biased region" description="Polar residues" evidence="7">
    <location>
        <begin position="673"/>
        <end position="687"/>
    </location>
</feature>
<dbReference type="CDD" id="cd09498">
    <property type="entry name" value="SAM_caskin1_2_repeat2"/>
    <property type="match status" value="1"/>
</dbReference>
<feature type="compositionally biased region" description="Pro residues" evidence="7">
    <location>
        <begin position="1134"/>
        <end position="1143"/>
    </location>
</feature>
<feature type="compositionally biased region" description="Pro residues" evidence="7">
    <location>
        <begin position="1462"/>
        <end position="1474"/>
    </location>
</feature>
<dbReference type="InterPro" id="IPR035495">
    <property type="entry name" value="Caskin1_SH3"/>
</dbReference>
<dbReference type="SMART" id="SM00454">
    <property type="entry name" value="SAM"/>
    <property type="match status" value="1"/>
</dbReference>
<feature type="compositionally biased region" description="Low complexity" evidence="7">
    <location>
        <begin position="1286"/>
        <end position="1299"/>
    </location>
</feature>
<dbReference type="InterPro" id="IPR001660">
    <property type="entry name" value="SAM"/>
</dbReference>
<dbReference type="Pfam" id="PF00023">
    <property type="entry name" value="Ank"/>
    <property type="match status" value="2"/>
</dbReference>
<feature type="compositionally biased region" description="Low complexity" evidence="7">
    <location>
        <begin position="1398"/>
        <end position="1408"/>
    </location>
</feature>
<dbReference type="GeneTree" id="ENSGT00940000158025"/>
<organism evidence="10 11">
    <name type="scientific">Fundulus heteroclitus</name>
    <name type="common">Killifish</name>
    <name type="synonym">Mummichog</name>
    <dbReference type="NCBI Taxonomy" id="8078"/>
    <lineage>
        <taxon>Eukaryota</taxon>
        <taxon>Metazoa</taxon>
        <taxon>Chordata</taxon>
        <taxon>Craniata</taxon>
        <taxon>Vertebrata</taxon>
        <taxon>Euteleostomi</taxon>
        <taxon>Actinopterygii</taxon>
        <taxon>Neopterygii</taxon>
        <taxon>Teleostei</taxon>
        <taxon>Neoteleostei</taxon>
        <taxon>Acanthomorphata</taxon>
        <taxon>Ovalentaria</taxon>
        <taxon>Atherinomorphae</taxon>
        <taxon>Cyprinodontiformes</taxon>
        <taxon>Fundulidae</taxon>
        <taxon>Fundulus</taxon>
    </lineage>
</organism>
<feature type="compositionally biased region" description="Pro residues" evidence="7">
    <location>
        <begin position="753"/>
        <end position="762"/>
    </location>
</feature>
<feature type="region of interest" description="Disordered" evidence="7">
    <location>
        <begin position="484"/>
        <end position="532"/>
    </location>
</feature>
<dbReference type="InterPro" id="IPR033635">
    <property type="entry name" value="ANKS1/Caskin"/>
</dbReference>
<feature type="compositionally biased region" description="Low complexity" evidence="7">
    <location>
        <begin position="500"/>
        <end position="510"/>
    </location>
</feature>
<proteinExistence type="predicted"/>
<feature type="repeat" description="ANK" evidence="5">
    <location>
        <begin position="188"/>
        <end position="220"/>
    </location>
</feature>
<dbReference type="Pfam" id="PF07653">
    <property type="entry name" value="SH3_2"/>
    <property type="match status" value="1"/>
</dbReference>
<feature type="compositionally biased region" description="Pro residues" evidence="7">
    <location>
        <begin position="1431"/>
        <end position="1440"/>
    </location>
</feature>
<dbReference type="PROSITE" id="PS50105">
    <property type="entry name" value="SAM_DOMAIN"/>
    <property type="match status" value="1"/>
</dbReference>
<feature type="repeat" description="ANK" evidence="5">
    <location>
        <begin position="81"/>
        <end position="113"/>
    </location>
</feature>
<dbReference type="PANTHER" id="PTHR24174:SF11">
    <property type="entry name" value="CASKIN-1"/>
    <property type="match status" value="1"/>
</dbReference>
<dbReference type="InterPro" id="IPR013761">
    <property type="entry name" value="SAM/pointed_sf"/>
</dbReference>
<feature type="compositionally biased region" description="Gly residues" evidence="7">
    <location>
        <begin position="1173"/>
        <end position="1186"/>
    </location>
</feature>
<feature type="compositionally biased region" description="Polar residues" evidence="7">
    <location>
        <begin position="1253"/>
        <end position="1266"/>
    </location>
</feature>
<dbReference type="CDD" id="cd12062">
    <property type="entry name" value="SH3_Caskin1"/>
    <property type="match status" value="1"/>
</dbReference>
<evidence type="ECO:0000256" key="4">
    <source>
        <dbReference type="ARBA" id="ARBA00023043"/>
    </source>
</evidence>
<dbReference type="PRINTS" id="PR01415">
    <property type="entry name" value="ANKYRIN"/>
</dbReference>
<feature type="compositionally biased region" description="Gly residues" evidence="7">
    <location>
        <begin position="904"/>
        <end position="913"/>
    </location>
</feature>
<dbReference type="Pfam" id="PF00536">
    <property type="entry name" value="SAM_1"/>
    <property type="match status" value="1"/>
</dbReference>
<feature type="repeat" description="ANK" evidence="5">
    <location>
        <begin position="147"/>
        <end position="171"/>
    </location>
</feature>
<dbReference type="PANTHER" id="PTHR24174">
    <property type="entry name" value="ANKYRIN REPEAT AND STERILE ALPHA MOTIF DOMAIN-CONTAINING PROTEIN 1"/>
    <property type="match status" value="1"/>
</dbReference>
<feature type="compositionally biased region" description="Low complexity" evidence="7">
    <location>
        <begin position="1441"/>
        <end position="1461"/>
    </location>
</feature>
<feature type="region of interest" description="Disordered" evidence="7">
    <location>
        <begin position="673"/>
        <end position="986"/>
    </location>
</feature>
<reference evidence="10" key="1">
    <citation type="submission" date="2025-08" db="UniProtKB">
        <authorList>
            <consortium name="Ensembl"/>
        </authorList>
    </citation>
    <scope>IDENTIFICATION</scope>
</reference>
<feature type="compositionally biased region" description="Low complexity" evidence="7">
    <location>
        <begin position="1475"/>
        <end position="1484"/>
    </location>
</feature>
<feature type="region of interest" description="Disordered" evidence="7">
    <location>
        <begin position="1102"/>
        <end position="1484"/>
    </location>
</feature>
<dbReference type="InterPro" id="IPR035498">
    <property type="entry name" value="Caskin1/2_SAM_2"/>
</dbReference>
<feature type="compositionally biased region" description="Pro residues" evidence="7">
    <location>
        <begin position="392"/>
        <end position="402"/>
    </location>
</feature>
<evidence type="ECO:0000313" key="11">
    <source>
        <dbReference type="Proteomes" id="UP000265000"/>
    </source>
</evidence>
<dbReference type="PROSITE" id="PS50002">
    <property type="entry name" value="SH3"/>
    <property type="match status" value="1"/>
</dbReference>
<feature type="compositionally biased region" description="Low complexity" evidence="7">
    <location>
        <begin position="726"/>
        <end position="743"/>
    </location>
</feature>
<evidence type="ECO:0000256" key="1">
    <source>
        <dbReference type="ARBA" id="ARBA00022443"/>
    </source>
</evidence>
<feature type="compositionally biased region" description="Polar residues" evidence="7">
    <location>
        <begin position="1208"/>
        <end position="1221"/>
    </location>
</feature>
<feature type="compositionally biased region" description="Polar residues" evidence="7">
    <location>
        <begin position="413"/>
        <end position="427"/>
    </location>
</feature>
<dbReference type="Pfam" id="PF16907">
    <property type="entry name" value="Caskin-Pro-rich"/>
    <property type="match status" value="1"/>
</dbReference>
<dbReference type="PROSITE" id="PS50088">
    <property type="entry name" value="ANK_REPEAT"/>
    <property type="match status" value="6"/>
</dbReference>
<dbReference type="FunFam" id="2.30.30.40:FF:000062">
    <property type="entry name" value="caskin-2 isoform X1"/>
    <property type="match status" value="1"/>
</dbReference>
<evidence type="ECO:0000259" key="8">
    <source>
        <dbReference type="PROSITE" id="PS50002"/>
    </source>
</evidence>
<evidence type="ECO:0000259" key="9">
    <source>
        <dbReference type="PROSITE" id="PS50105"/>
    </source>
</evidence>
<reference evidence="10" key="2">
    <citation type="submission" date="2025-09" db="UniProtKB">
        <authorList>
            <consortium name="Ensembl"/>
        </authorList>
    </citation>
    <scope>IDENTIFICATION</scope>
</reference>
<dbReference type="Gene3D" id="2.30.30.40">
    <property type="entry name" value="SH3 Domains"/>
    <property type="match status" value="1"/>
</dbReference>
<dbReference type="InterPro" id="IPR032117">
    <property type="entry name" value="Caskin_C"/>
</dbReference>
<dbReference type="FunFam" id="1.10.150.50:FF:000032">
    <property type="entry name" value="caskin-1 isoform X1"/>
    <property type="match status" value="1"/>
</dbReference>
<dbReference type="Pfam" id="PF16600">
    <property type="entry name" value="Caskin1-CID"/>
    <property type="match status" value="1"/>
</dbReference>
<feature type="compositionally biased region" description="Low complexity" evidence="7">
    <location>
        <begin position="432"/>
        <end position="455"/>
    </location>
</feature>
<dbReference type="InterPro" id="IPR001452">
    <property type="entry name" value="SH3_domain"/>
</dbReference>